<evidence type="ECO:0000313" key="2">
    <source>
        <dbReference type="EMBL" id="GBO13851.1"/>
    </source>
</evidence>
<feature type="compositionally biased region" description="Polar residues" evidence="1">
    <location>
        <begin position="61"/>
        <end position="71"/>
    </location>
</feature>
<evidence type="ECO:0000256" key="1">
    <source>
        <dbReference type="SAM" id="MobiDB-lite"/>
    </source>
</evidence>
<dbReference type="Proteomes" id="UP000499080">
    <property type="component" value="Unassembled WGS sequence"/>
</dbReference>
<protein>
    <submittedName>
        <fullName evidence="2">Uncharacterized protein</fullName>
    </submittedName>
</protein>
<dbReference type="AlphaFoldDB" id="A0A4Y2UNY1"/>
<gene>
    <name evidence="2" type="ORF">AVEN_14315_1</name>
</gene>
<evidence type="ECO:0000313" key="3">
    <source>
        <dbReference type="Proteomes" id="UP000499080"/>
    </source>
</evidence>
<sequence length="102" mass="11337">MRVVTMVCCSKQRPTQKPDHRLEGERNGGMTCSSRPIKLVFLYEALLLTSSSIQGRDENHSSLSRSSTPGDQTLPIKLLQKLLGYNSTLRANEENSRSQNGS</sequence>
<feature type="region of interest" description="Disordered" evidence="1">
    <location>
        <begin position="54"/>
        <end position="73"/>
    </location>
</feature>
<keyword evidence="3" id="KW-1185">Reference proteome</keyword>
<feature type="region of interest" description="Disordered" evidence="1">
    <location>
        <begin position="9"/>
        <end position="29"/>
    </location>
</feature>
<proteinExistence type="predicted"/>
<dbReference type="EMBL" id="BGPR01038079">
    <property type="protein sequence ID" value="GBO13851.1"/>
    <property type="molecule type" value="Genomic_DNA"/>
</dbReference>
<reference evidence="2 3" key="1">
    <citation type="journal article" date="2019" name="Sci. Rep.">
        <title>Orb-weaving spider Araneus ventricosus genome elucidates the spidroin gene catalogue.</title>
        <authorList>
            <person name="Kono N."/>
            <person name="Nakamura H."/>
            <person name="Ohtoshi R."/>
            <person name="Moran D.A.P."/>
            <person name="Shinohara A."/>
            <person name="Yoshida Y."/>
            <person name="Fujiwara M."/>
            <person name="Mori M."/>
            <person name="Tomita M."/>
            <person name="Arakawa K."/>
        </authorList>
    </citation>
    <scope>NUCLEOTIDE SEQUENCE [LARGE SCALE GENOMIC DNA]</scope>
</reference>
<name>A0A4Y2UNY1_ARAVE</name>
<accession>A0A4Y2UNY1</accession>
<feature type="compositionally biased region" description="Basic and acidic residues" evidence="1">
    <location>
        <begin position="16"/>
        <end position="26"/>
    </location>
</feature>
<comment type="caution">
    <text evidence="2">The sequence shown here is derived from an EMBL/GenBank/DDBJ whole genome shotgun (WGS) entry which is preliminary data.</text>
</comment>
<organism evidence="2 3">
    <name type="scientific">Araneus ventricosus</name>
    <name type="common">Orbweaver spider</name>
    <name type="synonym">Epeira ventricosa</name>
    <dbReference type="NCBI Taxonomy" id="182803"/>
    <lineage>
        <taxon>Eukaryota</taxon>
        <taxon>Metazoa</taxon>
        <taxon>Ecdysozoa</taxon>
        <taxon>Arthropoda</taxon>
        <taxon>Chelicerata</taxon>
        <taxon>Arachnida</taxon>
        <taxon>Araneae</taxon>
        <taxon>Araneomorphae</taxon>
        <taxon>Entelegynae</taxon>
        <taxon>Araneoidea</taxon>
        <taxon>Araneidae</taxon>
        <taxon>Araneus</taxon>
    </lineage>
</organism>